<feature type="binding site" evidence="5">
    <location>
        <begin position="285"/>
        <end position="291"/>
    </location>
    <ligand>
        <name>GTP</name>
        <dbReference type="ChEBI" id="CHEBI:37565"/>
    </ligand>
</feature>
<dbReference type="Gene3D" id="3.40.50.300">
    <property type="entry name" value="P-loop containing nucleotide triphosphate hydrolases"/>
    <property type="match status" value="1"/>
</dbReference>
<dbReference type="GO" id="GO:0005834">
    <property type="term" value="C:heterotrimeric G-protein complex"/>
    <property type="evidence" value="ECO:0007669"/>
    <property type="project" value="TreeGrafter"/>
</dbReference>
<proteinExistence type="predicted"/>
<evidence type="ECO:0008006" key="10">
    <source>
        <dbReference type="Google" id="ProtNLM"/>
    </source>
</evidence>
<dbReference type="Pfam" id="PF00503">
    <property type="entry name" value="G-alpha"/>
    <property type="match status" value="1"/>
</dbReference>
<keyword evidence="3 5" id="KW-0342">GTP-binding</keyword>
<dbReference type="GO" id="GO:0046872">
    <property type="term" value="F:metal ion binding"/>
    <property type="evidence" value="ECO:0007669"/>
    <property type="project" value="UniProtKB-KW"/>
</dbReference>
<dbReference type="InterPro" id="IPR001019">
    <property type="entry name" value="Gprotein_alpha_su"/>
</dbReference>
<keyword evidence="4" id="KW-0807">Transducer</keyword>
<dbReference type="GO" id="GO:0031683">
    <property type="term" value="F:G-protein beta/gamma-subunit complex binding"/>
    <property type="evidence" value="ECO:0007669"/>
    <property type="project" value="InterPro"/>
</dbReference>
<dbReference type="AlphaFoldDB" id="A0A2A9NRW2"/>
<evidence type="ECO:0000256" key="1">
    <source>
        <dbReference type="ARBA" id="ARBA00022723"/>
    </source>
</evidence>
<feature type="compositionally biased region" description="Basic and acidic residues" evidence="7">
    <location>
        <begin position="1"/>
        <end position="10"/>
    </location>
</feature>
<dbReference type="PANTHER" id="PTHR10218">
    <property type="entry name" value="GTP-BINDING PROTEIN ALPHA SUBUNIT"/>
    <property type="match status" value="1"/>
</dbReference>
<dbReference type="SUPFAM" id="SSF47895">
    <property type="entry name" value="Transducin (alpha subunit), insertion domain"/>
    <property type="match status" value="1"/>
</dbReference>
<evidence type="ECO:0000256" key="2">
    <source>
        <dbReference type="ARBA" id="ARBA00022741"/>
    </source>
</evidence>
<evidence type="ECO:0000256" key="7">
    <source>
        <dbReference type="SAM" id="MobiDB-lite"/>
    </source>
</evidence>
<evidence type="ECO:0000256" key="3">
    <source>
        <dbReference type="ARBA" id="ARBA00023134"/>
    </source>
</evidence>
<accession>A0A2A9NRW2</accession>
<dbReference type="FunFam" id="3.40.50.300:FF:000692">
    <property type="entry name" value="Guanine nucleotide-binding protein subunit alpha"/>
    <property type="match status" value="1"/>
</dbReference>
<dbReference type="PRINTS" id="PR00318">
    <property type="entry name" value="GPROTEINA"/>
</dbReference>
<dbReference type="EMBL" id="KZ301982">
    <property type="protein sequence ID" value="PFH52074.1"/>
    <property type="molecule type" value="Genomic_DNA"/>
</dbReference>
<evidence type="ECO:0000256" key="6">
    <source>
        <dbReference type="PIRSR" id="PIRSR601019-2"/>
    </source>
</evidence>
<dbReference type="GO" id="GO:0007188">
    <property type="term" value="P:adenylate cyclase-modulating G protein-coupled receptor signaling pathway"/>
    <property type="evidence" value="ECO:0007669"/>
    <property type="project" value="TreeGrafter"/>
</dbReference>
<keyword evidence="6" id="KW-0460">Magnesium</keyword>
<dbReference type="PANTHER" id="PTHR10218:SF360">
    <property type="entry name" value="GUANINE NUCLEOTIDE-BINDING PROTEIN SUBUNIT ALPHA HOMOLOG"/>
    <property type="match status" value="1"/>
</dbReference>
<keyword evidence="9" id="KW-1185">Reference proteome</keyword>
<dbReference type="SUPFAM" id="SSF52540">
    <property type="entry name" value="P-loop containing nucleoside triphosphate hydrolases"/>
    <property type="match status" value="1"/>
</dbReference>
<dbReference type="PROSITE" id="PS51882">
    <property type="entry name" value="G_ALPHA"/>
    <property type="match status" value="1"/>
</dbReference>
<name>A0A2A9NRW2_9AGAR</name>
<evidence type="ECO:0000256" key="4">
    <source>
        <dbReference type="ARBA" id="ARBA00023224"/>
    </source>
</evidence>
<dbReference type="InterPro" id="IPR011025">
    <property type="entry name" value="GproteinA_insert"/>
</dbReference>
<sequence>MPMLRRQTELERDEDPLTSALAPPPNETPEERATRLQYEKEAQVRSDAIDEEINRQRLAEKKESKCVRVLLLDFQLINSPKAFRTERASWRAVVQLNVVRSIRLILDAMEDAQQGYFPVADDDESGNPSPPVEFPTLSSEHLRLRMRLLPLLRVEEALLHRLRHAGSTECEPTQLPHSQEHGPSNYSKEITVHSSSQWKSAFGRIMSAARGSFESGADIEFNDPEDPGVILHACYKDIMQLWNDPIIRELLRVMKIRLEEMAGFFLDSLDRVTSLKYIPTDDDILRARLKTIGVSEHRFKLKAGNLVSHDWKVFDVGGARSLVAAWAPYFDDLDAIIFLAPISCFDQVLAEDPNVNRLEDSILLWKSVVSNPLLKLTEIVLFLNKIDILKAKLEAGIRFGHYVISYGSRPNDLEHASNYLKKKFAALHKQHSPRPRTFYCHLTTVTDVKSTQHILGNVKDMVVRKNLHESNLV</sequence>
<feature type="binding site" evidence="5">
    <location>
        <begin position="384"/>
        <end position="387"/>
    </location>
    <ligand>
        <name>GTP</name>
        <dbReference type="ChEBI" id="CHEBI:37565"/>
    </ligand>
</feature>
<dbReference type="GO" id="GO:0005525">
    <property type="term" value="F:GTP binding"/>
    <property type="evidence" value="ECO:0007669"/>
    <property type="project" value="UniProtKB-KW"/>
</dbReference>
<evidence type="ECO:0000313" key="8">
    <source>
        <dbReference type="EMBL" id="PFH52074.1"/>
    </source>
</evidence>
<dbReference type="GO" id="GO:0005737">
    <property type="term" value="C:cytoplasm"/>
    <property type="evidence" value="ECO:0007669"/>
    <property type="project" value="TreeGrafter"/>
</dbReference>
<keyword evidence="1 6" id="KW-0479">Metal-binding</keyword>
<organism evidence="8 9">
    <name type="scientific">Amanita thiersii Skay4041</name>
    <dbReference type="NCBI Taxonomy" id="703135"/>
    <lineage>
        <taxon>Eukaryota</taxon>
        <taxon>Fungi</taxon>
        <taxon>Dikarya</taxon>
        <taxon>Basidiomycota</taxon>
        <taxon>Agaricomycotina</taxon>
        <taxon>Agaricomycetes</taxon>
        <taxon>Agaricomycetidae</taxon>
        <taxon>Agaricales</taxon>
        <taxon>Pluteineae</taxon>
        <taxon>Amanitaceae</taxon>
        <taxon>Amanita</taxon>
    </lineage>
</organism>
<feature type="region of interest" description="Disordered" evidence="7">
    <location>
        <begin position="1"/>
        <end position="34"/>
    </location>
</feature>
<gene>
    <name evidence="8" type="ORF">AMATHDRAFT_57911</name>
</gene>
<dbReference type="OrthoDB" id="5817230at2759"/>
<dbReference type="STRING" id="703135.A0A2A9NRW2"/>
<dbReference type="GO" id="GO:0003924">
    <property type="term" value="F:GTPase activity"/>
    <property type="evidence" value="ECO:0007669"/>
    <property type="project" value="InterPro"/>
</dbReference>
<dbReference type="Proteomes" id="UP000242287">
    <property type="component" value="Unassembled WGS sequence"/>
</dbReference>
<reference evidence="8 9" key="1">
    <citation type="submission" date="2014-02" db="EMBL/GenBank/DDBJ databases">
        <title>Transposable element dynamics among asymbiotic and ectomycorrhizal Amanita fungi.</title>
        <authorList>
            <consortium name="DOE Joint Genome Institute"/>
            <person name="Hess J."/>
            <person name="Skrede I."/>
            <person name="Wolfe B."/>
            <person name="LaButti K."/>
            <person name="Ohm R.A."/>
            <person name="Grigoriev I.V."/>
            <person name="Pringle A."/>
        </authorList>
    </citation>
    <scope>NUCLEOTIDE SEQUENCE [LARGE SCALE GENOMIC DNA]</scope>
    <source>
        <strain evidence="8 9">SKay4041</strain>
    </source>
</reference>
<evidence type="ECO:0000313" key="9">
    <source>
        <dbReference type="Proteomes" id="UP000242287"/>
    </source>
</evidence>
<evidence type="ECO:0000256" key="5">
    <source>
        <dbReference type="PIRSR" id="PIRSR601019-1"/>
    </source>
</evidence>
<protein>
    <recommendedName>
        <fullName evidence="10">G-alpha-domain-containing protein</fullName>
    </recommendedName>
</protein>
<keyword evidence="2 5" id="KW-0547">Nucleotide-binding</keyword>
<feature type="binding site" evidence="6">
    <location>
        <position position="291"/>
    </location>
    <ligand>
        <name>Mg(2+)</name>
        <dbReference type="ChEBI" id="CHEBI:18420"/>
    </ligand>
</feature>
<dbReference type="GO" id="GO:0001664">
    <property type="term" value="F:G protein-coupled receptor binding"/>
    <property type="evidence" value="ECO:0007669"/>
    <property type="project" value="TreeGrafter"/>
</dbReference>
<dbReference type="SMART" id="SM00275">
    <property type="entry name" value="G_alpha"/>
    <property type="match status" value="1"/>
</dbReference>
<dbReference type="InterPro" id="IPR027417">
    <property type="entry name" value="P-loop_NTPase"/>
</dbReference>